<feature type="chain" id="PRO_5040385729" description="SMP domain-containing protein" evidence="2">
    <location>
        <begin position="21"/>
        <end position="90"/>
    </location>
</feature>
<dbReference type="EMBL" id="JAPFFL010000014">
    <property type="protein sequence ID" value="KAJ6678359.1"/>
    <property type="molecule type" value="Genomic_DNA"/>
</dbReference>
<protein>
    <recommendedName>
        <fullName evidence="5">SMP domain-containing protein</fullName>
    </recommendedName>
</protein>
<proteinExistence type="predicted"/>
<evidence type="ECO:0000313" key="3">
    <source>
        <dbReference type="EMBL" id="KAJ6678359.1"/>
    </source>
</evidence>
<comment type="caution">
    <text evidence="3">The sequence shown here is derived from an EMBL/GenBank/DDBJ whole genome shotgun (WGS) entry which is preliminary data.</text>
</comment>
<keyword evidence="4" id="KW-1185">Reference proteome</keyword>
<gene>
    <name evidence="3" type="ORF">OIU85_008899</name>
</gene>
<reference evidence="3" key="1">
    <citation type="submission" date="2022-11" db="EMBL/GenBank/DDBJ databases">
        <authorList>
            <person name="Hyden B.L."/>
            <person name="Feng K."/>
            <person name="Yates T."/>
            <person name="Jawdy S."/>
            <person name="Smart L.B."/>
            <person name="Muchero W."/>
        </authorList>
    </citation>
    <scope>NUCLEOTIDE SEQUENCE</scope>
    <source>
        <tissue evidence="3">Shoot tip</tissue>
    </source>
</reference>
<evidence type="ECO:0000256" key="2">
    <source>
        <dbReference type="SAM" id="SignalP"/>
    </source>
</evidence>
<feature type="region of interest" description="Disordered" evidence="1">
    <location>
        <begin position="39"/>
        <end position="90"/>
    </location>
</feature>
<dbReference type="AlphaFoldDB" id="A0A9Q0NYZ4"/>
<dbReference type="OrthoDB" id="852942at2759"/>
<reference evidence="3" key="2">
    <citation type="journal article" date="2023" name="Int. J. Mol. Sci.">
        <title>De Novo Assembly and Annotation of 11 Diverse Shrub Willow (Salix) Genomes Reveals Novel Gene Organization in Sex-Linked Regions.</title>
        <authorList>
            <person name="Hyden B."/>
            <person name="Feng K."/>
            <person name="Yates T.B."/>
            <person name="Jawdy S."/>
            <person name="Cereghino C."/>
            <person name="Smart L.B."/>
            <person name="Muchero W."/>
        </authorList>
    </citation>
    <scope>NUCLEOTIDE SEQUENCE [LARGE SCALE GENOMIC DNA]</scope>
    <source>
        <tissue evidence="3">Shoot tip</tissue>
    </source>
</reference>
<feature type="compositionally biased region" description="Polar residues" evidence="1">
    <location>
        <begin position="71"/>
        <end position="83"/>
    </location>
</feature>
<feature type="signal peptide" evidence="2">
    <location>
        <begin position="1"/>
        <end position="20"/>
    </location>
</feature>
<keyword evidence="2" id="KW-0732">Signal</keyword>
<name>A0A9Q0NYZ4_SALVM</name>
<evidence type="ECO:0000313" key="4">
    <source>
        <dbReference type="Proteomes" id="UP001151529"/>
    </source>
</evidence>
<sequence>MRSFSLVLFILFMILLVTKPNLISCRALRSGRKNEANVHREATDIDGHGFGSVSTTVKDSAPVKDAGGDQHGQQVYKLTSSGPSREGPGH</sequence>
<accession>A0A9Q0NYZ4</accession>
<organism evidence="3 4">
    <name type="scientific">Salix viminalis</name>
    <name type="common">Common osier</name>
    <name type="synonym">Basket willow</name>
    <dbReference type="NCBI Taxonomy" id="40686"/>
    <lineage>
        <taxon>Eukaryota</taxon>
        <taxon>Viridiplantae</taxon>
        <taxon>Streptophyta</taxon>
        <taxon>Embryophyta</taxon>
        <taxon>Tracheophyta</taxon>
        <taxon>Spermatophyta</taxon>
        <taxon>Magnoliopsida</taxon>
        <taxon>eudicotyledons</taxon>
        <taxon>Gunneridae</taxon>
        <taxon>Pentapetalae</taxon>
        <taxon>rosids</taxon>
        <taxon>fabids</taxon>
        <taxon>Malpighiales</taxon>
        <taxon>Salicaceae</taxon>
        <taxon>Saliceae</taxon>
        <taxon>Salix</taxon>
    </lineage>
</organism>
<dbReference type="Proteomes" id="UP001151529">
    <property type="component" value="Chromosome 7"/>
</dbReference>
<evidence type="ECO:0008006" key="5">
    <source>
        <dbReference type="Google" id="ProtNLM"/>
    </source>
</evidence>
<evidence type="ECO:0000256" key="1">
    <source>
        <dbReference type="SAM" id="MobiDB-lite"/>
    </source>
</evidence>